<proteinExistence type="predicted"/>
<name>A0A3B1BX40_9ZZZZ</name>
<dbReference type="EMBL" id="UOGC01000004">
    <property type="protein sequence ID" value="VAX15250.1"/>
    <property type="molecule type" value="Genomic_DNA"/>
</dbReference>
<reference evidence="1" key="1">
    <citation type="submission" date="2018-06" db="EMBL/GenBank/DDBJ databases">
        <authorList>
            <person name="Zhirakovskaya E."/>
        </authorList>
    </citation>
    <scope>NUCLEOTIDE SEQUENCE</scope>
</reference>
<protein>
    <submittedName>
        <fullName evidence="1">Uncharacterized protein</fullName>
    </submittedName>
</protein>
<dbReference type="AlphaFoldDB" id="A0A3B1BX40"/>
<gene>
    <name evidence="1" type="ORF">MNBD_NITROSPINAE01-1675</name>
</gene>
<organism evidence="1">
    <name type="scientific">hydrothermal vent metagenome</name>
    <dbReference type="NCBI Taxonomy" id="652676"/>
    <lineage>
        <taxon>unclassified sequences</taxon>
        <taxon>metagenomes</taxon>
        <taxon>ecological metagenomes</taxon>
    </lineage>
</organism>
<sequence>MNNTVIKFDVFHGRCAKCDAPVYFSSIIDWEGNKVTAFHCWNGHYEHIEIDTFDLSDVKDDLTPEHIEEILPFVGFIRVEGKRDEK</sequence>
<accession>A0A3B1BX40</accession>
<evidence type="ECO:0000313" key="1">
    <source>
        <dbReference type="EMBL" id="VAX15250.1"/>
    </source>
</evidence>